<sequence length="688" mass="75956">MESGLRSRKRKQRPTESDSFGGIFTRSRSQIYFHRHRSGYARSDSNRIDNLIKSRANKEQSEATVNQITSQVSVKDLRARRVFSPATIADDAVSIGEDLDADFDGHKKNDAGDGDFRVSEPTAVDLQASSENIVDASSFRENNAMEADVAVQMTPTIAESEHNKRPGEKHEIVPVAVDLQANSENIVVASTVIENNVMEFDVAVQMTPTIAESEQNKRPGEKHEMIPVANEIADTKMSMSKSQSLGCCNKFARSKEDLFSFEIVDAALPKVVKSSNTTPNMVALKDEEIGLLSNSSKLADGAFDYAKSSEKQMNDGLISTVEGSDVVQKSQEDALNDTEECVQMTPPDSVIHSKSKTDDIVGVLALKSCSRKRLLQTPTSFSHRRLLPFLMSVAGGPLNQSLKLEKAIEQNQQQPTQSFLHQDEKLTTTDETSNSPTSTLIPVDTPINASKAVSLVLNDNILDASGLDKEGSGSILQLEVNLQSEDVKSGSCIKLEQSPPKINLKCVEEATSKATPLCIEQSYSENRQILVKESPHQYLLPAPEVHVENIKNGILKRTPRGCRGICNCLNCTSFRLHAERSFEFSKNQMHDAEEVALELINDLTCLRSILETTSSSSSLDTAKEKQVKEACAEALYKEQVARARLAQMNEDLSIHCRSMNLLRPKVTFANKIEKKVISKDETYEKKTV</sequence>
<name>A0ACB9B2P8_9ASTR</name>
<reference evidence="1 2" key="2">
    <citation type="journal article" date="2022" name="Mol. Ecol. Resour.">
        <title>The genomes of chicory, endive, great burdock and yacon provide insights into Asteraceae paleo-polyploidization history and plant inulin production.</title>
        <authorList>
            <person name="Fan W."/>
            <person name="Wang S."/>
            <person name="Wang H."/>
            <person name="Wang A."/>
            <person name="Jiang F."/>
            <person name="Liu H."/>
            <person name="Zhao H."/>
            <person name="Xu D."/>
            <person name="Zhang Y."/>
        </authorList>
    </citation>
    <scope>NUCLEOTIDE SEQUENCE [LARGE SCALE GENOMIC DNA]</scope>
    <source>
        <strain evidence="2">cv. Yunnan</strain>
        <tissue evidence="1">Leaves</tissue>
    </source>
</reference>
<comment type="caution">
    <text evidence="1">The sequence shown here is derived from an EMBL/GenBank/DDBJ whole genome shotgun (WGS) entry which is preliminary data.</text>
</comment>
<reference evidence="2" key="1">
    <citation type="journal article" date="2022" name="Mol. Ecol. Resour.">
        <title>The genomes of chicory, endive, great burdock and yacon provide insights into Asteraceae palaeo-polyploidization history and plant inulin production.</title>
        <authorList>
            <person name="Fan W."/>
            <person name="Wang S."/>
            <person name="Wang H."/>
            <person name="Wang A."/>
            <person name="Jiang F."/>
            <person name="Liu H."/>
            <person name="Zhao H."/>
            <person name="Xu D."/>
            <person name="Zhang Y."/>
        </authorList>
    </citation>
    <scope>NUCLEOTIDE SEQUENCE [LARGE SCALE GENOMIC DNA]</scope>
    <source>
        <strain evidence="2">cv. Yunnan</strain>
    </source>
</reference>
<keyword evidence="2" id="KW-1185">Reference proteome</keyword>
<dbReference type="EMBL" id="CM042040">
    <property type="protein sequence ID" value="KAI3716450.1"/>
    <property type="molecule type" value="Genomic_DNA"/>
</dbReference>
<accession>A0ACB9B2P8</accession>
<dbReference type="Proteomes" id="UP001056120">
    <property type="component" value="Linkage Group LG23"/>
</dbReference>
<evidence type="ECO:0000313" key="2">
    <source>
        <dbReference type="Proteomes" id="UP001056120"/>
    </source>
</evidence>
<proteinExistence type="predicted"/>
<protein>
    <submittedName>
        <fullName evidence="1">Uncharacterized protein</fullName>
    </submittedName>
</protein>
<organism evidence="1 2">
    <name type="scientific">Smallanthus sonchifolius</name>
    <dbReference type="NCBI Taxonomy" id="185202"/>
    <lineage>
        <taxon>Eukaryota</taxon>
        <taxon>Viridiplantae</taxon>
        <taxon>Streptophyta</taxon>
        <taxon>Embryophyta</taxon>
        <taxon>Tracheophyta</taxon>
        <taxon>Spermatophyta</taxon>
        <taxon>Magnoliopsida</taxon>
        <taxon>eudicotyledons</taxon>
        <taxon>Gunneridae</taxon>
        <taxon>Pentapetalae</taxon>
        <taxon>asterids</taxon>
        <taxon>campanulids</taxon>
        <taxon>Asterales</taxon>
        <taxon>Asteraceae</taxon>
        <taxon>Asteroideae</taxon>
        <taxon>Heliantheae alliance</taxon>
        <taxon>Millerieae</taxon>
        <taxon>Smallanthus</taxon>
    </lineage>
</organism>
<gene>
    <name evidence="1" type="ORF">L1987_67339</name>
</gene>
<evidence type="ECO:0000313" key="1">
    <source>
        <dbReference type="EMBL" id="KAI3716450.1"/>
    </source>
</evidence>